<dbReference type="AlphaFoldDB" id="A0A834L5M6"/>
<proteinExistence type="predicted"/>
<evidence type="ECO:0000256" key="1">
    <source>
        <dbReference type="SAM" id="MobiDB-lite"/>
    </source>
</evidence>
<dbReference type="OrthoDB" id="10250284at2759"/>
<reference evidence="2" key="1">
    <citation type="submission" date="2019-11" db="EMBL/GenBank/DDBJ databases">
        <authorList>
            <person name="Liu Y."/>
            <person name="Hou J."/>
            <person name="Li T.-Q."/>
            <person name="Guan C.-H."/>
            <person name="Wu X."/>
            <person name="Wu H.-Z."/>
            <person name="Ling F."/>
            <person name="Zhang R."/>
            <person name="Shi X.-G."/>
            <person name="Ren J.-P."/>
            <person name="Chen E.-F."/>
            <person name="Sun J.-M."/>
        </authorList>
    </citation>
    <scope>NUCLEOTIDE SEQUENCE</scope>
    <source>
        <strain evidence="2">Adult_tree_wgs_1</strain>
        <tissue evidence="2">Leaves</tissue>
    </source>
</reference>
<gene>
    <name evidence="2" type="ORF">RHSIM_RhsimUnG0025300</name>
</gene>
<feature type="region of interest" description="Disordered" evidence="1">
    <location>
        <begin position="33"/>
        <end position="62"/>
    </location>
</feature>
<dbReference type="EMBL" id="WJXA01000060">
    <property type="protein sequence ID" value="KAF7116524.1"/>
    <property type="molecule type" value="Genomic_DNA"/>
</dbReference>
<organism evidence="2 3">
    <name type="scientific">Rhododendron simsii</name>
    <name type="common">Sims's rhododendron</name>
    <dbReference type="NCBI Taxonomy" id="118357"/>
    <lineage>
        <taxon>Eukaryota</taxon>
        <taxon>Viridiplantae</taxon>
        <taxon>Streptophyta</taxon>
        <taxon>Embryophyta</taxon>
        <taxon>Tracheophyta</taxon>
        <taxon>Spermatophyta</taxon>
        <taxon>Magnoliopsida</taxon>
        <taxon>eudicotyledons</taxon>
        <taxon>Gunneridae</taxon>
        <taxon>Pentapetalae</taxon>
        <taxon>asterids</taxon>
        <taxon>Ericales</taxon>
        <taxon>Ericaceae</taxon>
        <taxon>Ericoideae</taxon>
        <taxon>Rhodoreae</taxon>
        <taxon>Rhododendron</taxon>
    </lineage>
</organism>
<feature type="region of interest" description="Disordered" evidence="1">
    <location>
        <begin position="86"/>
        <end position="125"/>
    </location>
</feature>
<accession>A0A834L5M6</accession>
<evidence type="ECO:0000313" key="3">
    <source>
        <dbReference type="Proteomes" id="UP000626092"/>
    </source>
</evidence>
<protein>
    <submittedName>
        <fullName evidence="2">Uncharacterized protein</fullName>
    </submittedName>
</protein>
<feature type="compositionally biased region" description="Low complexity" evidence="1">
    <location>
        <begin position="33"/>
        <end position="60"/>
    </location>
</feature>
<comment type="caution">
    <text evidence="2">The sequence shown here is derived from an EMBL/GenBank/DDBJ whole genome shotgun (WGS) entry which is preliminary data.</text>
</comment>
<feature type="compositionally biased region" description="Pro residues" evidence="1">
    <location>
        <begin position="116"/>
        <end position="125"/>
    </location>
</feature>
<dbReference type="Proteomes" id="UP000626092">
    <property type="component" value="Unassembled WGS sequence"/>
</dbReference>
<sequence length="125" mass="13408">MAASHLPRLLSNHPFSDLTYRSRFLLHDPFAPWASPASSSSPSRSQSSSVSPSPSPESCAKMGFLTSNPSTLSLCFRTTIAEAILKSSGSDDLDNPKLERKTNTTKFANSAVKSPKPLPGSNPSW</sequence>
<evidence type="ECO:0000313" key="2">
    <source>
        <dbReference type="EMBL" id="KAF7116524.1"/>
    </source>
</evidence>
<keyword evidence="3" id="KW-1185">Reference proteome</keyword>
<name>A0A834L5M6_RHOSS</name>